<dbReference type="EMBL" id="FQTT01000010">
    <property type="protein sequence ID" value="SHE25241.1"/>
    <property type="molecule type" value="Genomic_DNA"/>
</dbReference>
<accession>A0A1M4RZ83</accession>
<dbReference type="STRING" id="1892869.ACGLYG10_1457"/>
<keyword evidence="3" id="KW-1185">Reference proteome</keyword>
<feature type="compositionally biased region" description="Polar residues" evidence="1">
    <location>
        <begin position="43"/>
        <end position="56"/>
    </location>
</feature>
<feature type="region of interest" description="Disordered" evidence="1">
    <location>
        <begin position="43"/>
        <end position="68"/>
    </location>
</feature>
<reference evidence="3" key="1">
    <citation type="submission" date="2016-09" db="EMBL/GenBank/DDBJ databases">
        <authorList>
            <person name="Strepis N."/>
        </authorList>
    </citation>
    <scope>NUCLEOTIDE SEQUENCE [LARGE SCALE GENOMIC DNA]</scope>
</reference>
<proteinExistence type="predicted"/>
<gene>
    <name evidence="2" type="ORF">ACGLYG10_1457</name>
</gene>
<dbReference type="OrthoDB" id="3258111at2"/>
<sequence length="112" mass="12191">MVANLKREALERLSEHTSNKNGGLGFATNIPFLQLSPWTLSPGQKYSSAVNSSDTWTGPLADTSAEDTKTDVDAVDKVFSDLLDMINAEKNSLLEDVDETDPGAHWPDRGQV</sequence>
<evidence type="ECO:0000313" key="3">
    <source>
        <dbReference type="Proteomes" id="UP000184291"/>
    </source>
</evidence>
<evidence type="ECO:0000256" key="1">
    <source>
        <dbReference type="SAM" id="MobiDB-lite"/>
    </source>
</evidence>
<organism evidence="2 3">
    <name type="scientific">Actinomyces glycerinitolerans</name>
    <dbReference type="NCBI Taxonomy" id="1892869"/>
    <lineage>
        <taxon>Bacteria</taxon>
        <taxon>Bacillati</taxon>
        <taxon>Actinomycetota</taxon>
        <taxon>Actinomycetes</taxon>
        <taxon>Actinomycetales</taxon>
        <taxon>Actinomycetaceae</taxon>
        <taxon>Actinomyces</taxon>
    </lineage>
</organism>
<dbReference type="Proteomes" id="UP000184291">
    <property type="component" value="Unassembled WGS sequence"/>
</dbReference>
<dbReference type="RefSeq" id="WP_073329797.1">
    <property type="nucleotide sequence ID" value="NZ_FQTT01000010.1"/>
</dbReference>
<dbReference type="AlphaFoldDB" id="A0A1M4RZ83"/>
<name>A0A1M4RZ83_9ACTO</name>
<protein>
    <submittedName>
        <fullName evidence="2">Uncharacterized protein</fullName>
    </submittedName>
</protein>
<evidence type="ECO:0000313" key="2">
    <source>
        <dbReference type="EMBL" id="SHE25241.1"/>
    </source>
</evidence>